<dbReference type="RefSeq" id="WP_342070810.1">
    <property type="nucleotide sequence ID" value="NZ_CP151762.1"/>
</dbReference>
<evidence type="ECO:0000256" key="1">
    <source>
        <dbReference type="SAM" id="Phobius"/>
    </source>
</evidence>
<gene>
    <name evidence="2" type="ORF">AABB28_03895</name>
</gene>
<sequence>MTKSSARIRTAAKRFGRIASKLLVVFVLVYLAKLGVDFLMAKIALFETDEAARMMTGLLITVMVGYAILLALPFVPGIEIGIAILALEGAKAAPMVYLATVCGLTLAFCFGQYVPLARLIGWCEDLYLTRVARLLQGIQDTPRADRLKAMQDRLPGWLAPIFCNYRYVTLGLAINLPGNVALGGGGGIMLAGGLSRLFQTQFAVLTIILATLPVPLSVWLLGTDVLQ</sequence>
<feature type="transmembrane region" description="Helical" evidence="1">
    <location>
        <begin position="167"/>
        <end position="190"/>
    </location>
</feature>
<feature type="transmembrane region" description="Helical" evidence="1">
    <location>
        <begin position="202"/>
        <end position="222"/>
    </location>
</feature>
<feature type="transmembrane region" description="Helical" evidence="1">
    <location>
        <begin position="21"/>
        <end position="46"/>
    </location>
</feature>
<evidence type="ECO:0000313" key="2">
    <source>
        <dbReference type="EMBL" id="WZU64445.1"/>
    </source>
</evidence>
<dbReference type="AlphaFoldDB" id="A0AAN0M3T3"/>
<evidence type="ECO:0000313" key="3">
    <source>
        <dbReference type="Proteomes" id="UP001451782"/>
    </source>
</evidence>
<keyword evidence="1" id="KW-1133">Transmembrane helix</keyword>
<dbReference type="Proteomes" id="UP001451782">
    <property type="component" value="Chromosome"/>
</dbReference>
<feature type="transmembrane region" description="Helical" evidence="1">
    <location>
        <begin position="94"/>
        <end position="114"/>
    </location>
</feature>
<name>A0AAN0M3T3_9RHOB</name>
<keyword evidence="1" id="KW-0812">Transmembrane</keyword>
<dbReference type="KEGG" id="yag:AABB28_03895"/>
<feature type="transmembrane region" description="Helical" evidence="1">
    <location>
        <begin position="58"/>
        <end position="87"/>
    </location>
</feature>
<keyword evidence="1" id="KW-0472">Membrane</keyword>
<accession>A0AAN0M3T3</accession>
<protein>
    <submittedName>
        <fullName evidence="2">Uncharacterized protein</fullName>
    </submittedName>
</protein>
<proteinExistence type="predicted"/>
<dbReference type="EMBL" id="CP151762">
    <property type="protein sequence ID" value="WZU64445.1"/>
    <property type="molecule type" value="Genomic_DNA"/>
</dbReference>
<reference evidence="2 3" key="1">
    <citation type="submission" date="2024-04" db="EMBL/GenBank/DDBJ databases">
        <title>Phylogenomic analyses of a clade within the roseobacter group suggest taxonomic reassignments of species of the genera Aestuariivita, Citreicella, Loktanella, Nautella, Pelagibaca, Ruegeria, Thalassobius, Thiobacimonas and Tropicibacter, and the proposal o.</title>
        <authorList>
            <person name="Jeon C.O."/>
        </authorList>
    </citation>
    <scope>NUCLEOTIDE SEQUENCE [LARGE SCALE GENOMIC DNA]</scope>
    <source>
        <strain evidence="2 3">G8-12</strain>
    </source>
</reference>
<organism evidence="2 3">
    <name type="scientific">Yoonia algicola</name>
    <dbReference type="NCBI Taxonomy" id="3137368"/>
    <lineage>
        <taxon>Bacteria</taxon>
        <taxon>Pseudomonadati</taxon>
        <taxon>Pseudomonadota</taxon>
        <taxon>Alphaproteobacteria</taxon>
        <taxon>Rhodobacterales</taxon>
        <taxon>Paracoccaceae</taxon>
        <taxon>Yoonia</taxon>
    </lineage>
</organism>
<keyword evidence="3" id="KW-1185">Reference proteome</keyword>